<evidence type="ECO:0000313" key="2">
    <source>
        <dbReference type="Proteomes" id="UP001341840"/>
    </source>
</evidence>
<protein>
    <submittedName>
        <fullName evidence="1">Uncharacterized protein</fullName>
    </submittedName>
</protein>
<reference evidence="1 2" key="1">
    <citation type="journal article" date="2023" name="Plants (Basel)">
        <title>Bridging the Gap: Combining Genomics and Transcriptomics Approaches to Understand Stylosanthes scabra, an Orphan Legume from the Brazilian Caatinga.</title>
        <authorList>
            <person name="Ferreira-Neto J.R.C."/>
            <person name="da Silva M.D."/>
            <person name="Binneck E."/>
            <person name="de Melo N.F."/>
            <person name="da Silva R.H."/>
            <person name="de Melo A.L.T.M."/>
            <person name="Pandolfi V."/>
            <person name="Bustamante F.O."/>
            <person name="Brasileiro-Vidal A.C."/>
            <person name="Benko-Iseppon A.M."/>
        </authorList>
    </citation>
    <scope>NUCLEOTIDE SEQUENCE [LARGE SCALE GENOMIC DNA]</scope>
    <source>
        <tissue evidence="1">Leaves</tissue>
    </source>
</reference>
<dbReference type="EMBL" id="JASCZI010212556">
    <property type="protein sequence ID" value="MED6199771.1"/>
    <property type="molecule type" value="Genomic_DNA"/>
</dbReference>
<evidence type="ECO:0000313" key="1">
    <source>
        <dbReference type="EMBL" id="MED6199771.1"/>
    </source>
</evidence>
<proteinExistence type="predicted"/>
<name>A0ABU6XPE0_9FABA</name>
<gene>
    <name evidence="1" type="ORF">PIB30_079010</name>
</gene>
<keyword evidence="2" id="KW-1185">Reference proteome</keyword>
<sequence length="111" mass="12629">MVAKGAIEDSNTTLYVAQQRHTWAMAYKEAEFDREITLYYNVALPTSYVGLGSKEAIRGRDPTLYVGQWRYTWDQEDATSDSFNSIPIQVVRSQLHSLIKGLIGKIKDIID</sequence>
<accession>A0ABU6XPE0</accession>
<dbReference type="Proteomes" id="UP001341840">
    <property type="component" value="Unassembled WGS sequence"/>
</dbReference>
<organism evidence="1 2">
    <name type="scientific">Stylosanthes scabra</name>
    <dbReference type="NCBI Taxonomy" id="79078"/>
    <lineage>
        <taxon>Eukaryota</taxon>
        <taxon>Viridiplantae</taxon>
        <taxon>Streptophyta</taxon>
        <taxon>Embryophyta</taxon>
        <taxon>Tracheophyta</taxon>
        <taxon>Spermatophyta</taxon>
        <taxon>Magnoliopsida</taxon>
        <taxon>eudicotyledons</taxon>
        <taxon>Gunneridae</taxon>
        <taxon>Pentapetalae</taxon>
        <taxon>rosids</taxon>
        <taxon>fabids</taxon>
        <taxon>Fabales</taxon>
        <taxon>Fabaceae</taxon>
        <taxon>Papilionoideae</taxon>
        <taxon>50 kb inversion clade</taxon>
        <taxon>dalbergioids sensu lato</taxon>
        <taxon>Dalbergieae</taxon>
        <taxon>Pterocarpus clade</taxon>
        <taxon>Stylosanthes</taxon>
    </lineage>
</organism>
<comment type="caution">
    <text evidence="1">The sequence shown here is derived from an EMBL/GenBank/DDBJ whole genome shotgun (WGS) entry which is preliminary data.</text>
</comment>